<dbReference type="GO" id="GO:0015740">
    <property type="term" value="P:C4-dicarboxylate transport"/>
    <property type="evidence" value="ECO:0007669"/>
    <property type="project" value="TreeGrafter"/>
</dbReference>
<evidence type="ECO:0000256" key="2">
    <source>
        <dbReference type="ARBA" id="ARBA00022448"/>
    </source>
</evidence>
<dbReference type="InterPro" id="IPR055348">
    <property type="entry name" value="DctQ"/>
</dbReference>
<dbReference type="AlphaFoldDB" id="A0A6L8UY17"/>
<feature type="domain" description="Tripartite ATP-independent periplasmic transporters DctQ component" evidence="10">
    <location>
        <begin position="26"/>
        <end position="151"/>
    </location>
</feature>
<keyword evidence="5 9" id="KW-0812">Transmembrane</keyword>
<evidence type="ECO:0000313" key="11">
    <source>
        <dbReference type="EMBL" id="MZQ81999.1"/>
    </source>
</evidence>
<evidence type="ECO:0000256" key="4">
    <source>
        <dbReference type="ARBA" id="ARBA00022519"/>
    </source>
</evidence>
<keyword evidence="4" id="KW-0997">Cell inner membrane</keyword>
<dbReference type="InterPro" id="IPR007387">
    <property type="entry name" value="TRAP_DctQ"/>
</dbReference>
<name>A0A6L8UY17_9BACL</name>
<dbReference type="Proteomes" id="UP000481087">
    <property type="component" value="Unassembled WGS sequence"/>
</dbReference>
<evidence type="ECO:0000259" key="10">
    <source>
        <dbReference type="Pfam" id="PF04290"/>
    </source>
</evidence>
<gene>
    <name evidence="11" type="ORF">GQF01_07595</name>
</gene>
<keyword evidence="7 9" id="KW-0472">Membrane</keyword>
<evidence type="ECO:0000313" key="12">
    <source>
        <dbReference type="Proteomes" id="UP000481087"/>
    </source>
</evidence>
<dbReference type="RefSeq" id="WP_161406179.1">
    <property type="nucleotide sequence ID" value="NZ_WTUZ01000010.1"/>
</dbReference>
<keyword evidence="2" id="KW-0813">Transport</keyword>
<organism evidence="11 12">
    <name type="scientific">Paenibacillus silvestris</name>
    <dbReference type="NCBI Taxonomy" id="2606219"/>
    <lineage>
        <taxon>Bacteria</taxon>
        <taxon>Bacillati</taxon>
        <taxon>Bacillota</taxon>
        <taxon>Bacilli</taxon>
        <taxon>Bacillales</taxon>
        <taxon>Paenibacillaceae</taxon>
        <taxon>Paenibacillus</taxon>
    </lineage>
</organism>
<dbReference type="GO" id="GO:0005886">
    <property type="term" value="C:plasma membrane"/>
    <property type="evidence" value="ECO:0007669"/>
    <property type="project" value="UniProtKB-SubCell"/>
</dbReference>
<feature type="transmembrane region" description="Helical" evidence="9">
    <location>
        <begin position="89"/>
        <end position="110"/>
    </location>
</feature>
<feature type="transmembrane region" description="Helical" evidence="9">
    <location>
        <begin position="130"/>
        <end position="148"/>
    </location>
</feature>
<sequence length="167" mass="18835">MRLLRKIALGIDTFIESAALIGLLSMIIIVTVQVMTRKLFDFVFFWSEEVTMLLLVWFSFMGIAIGFREKLHLGIDSFTHKLPAPINKALDKAIELVILAFGIYLVFYGWDFTVMMNESELPATGLPNSTLYVIMPITGVMTCAYALLQLFGIDTKRHVNLQEGGNH</sequence>
<comment type="caution">
    <text evidence="11">The sequence shown here is derived from an EMBL/GenBank/DDBJ whole genome shotgun (WGS) entry which is preliminary data.</text>
</comment>
<feature type="transmembrane region" description="Helical" evidence="9">
    <location>
        <begin position="50"/>
        <end position="68"/>
    </location>
</feature>
<keyword evidence="12" id="KW-1185">Reference proteome</keyword>
<evidence type="ECO:0000256" key="9">
    <source>
        <dbReference type="SAM" id="Phobius"/>
    </source>
</evidence>
<dbReference type="PANTHER" id="PTHR35011:SF11">
    <property type="entry name" value="TRAP TRANSPORTER SMALL PERMEASE PROTEIN"/>
    <property type="match status" value="1"/>
</dbReference>
<proteinExistence type="inferred from homology"/>
<evidence type="ECO:0000256" key="8">
    <source>
        <dbReference type="ARBA" id="ARBA00038436"/>
    </source>
</evidence>
<dbReference type="Pfam" id="PF04290">
    <property type="entry name" value="DctQ"/>
    <property type="match status" value="1"/>
</dbReference>
<protein>
    <submittedName>
        <fullName evidence="11">TRAP transporter small permease subunit</fullName>
    </submittedName>
</protein>
<keyword evidence="6 9" id="KW-1133">Transmembrane helix</keyword>
<comment type="similarity">
    <text evidence="8">Belongs to the TRAP transporter small permease family.</text>
</comment>
<keyword evidence="3" id="KW-1003">Cell membrane</keyword>
<dbReference type="PANTHER" id="PTHR35011">
    <property type="entry name" value="2,3-DIKETO-L-GULONATE TRAP TRANSPORTER SMALL PERMEASE PROTEIN YIAM"/>
    <property type="match status" value="1"/>
</dbReference>
<accession>A0A6L8UY17</accession>
<evidence type="ECO:0000256" key="6">
    <source>
        <dbReference type="ARBA" id="ARBA00022989"/>
    </source>
</evidence>
<reference evidence="11 12" key="1">
    <citation type="submission" date="2019-12" db="EMBL/GenBank/DDBJ databases">
        <title>Paenibacillus sp. nov. sp. isolated from soil.</title>
        <authorList>
            <person name="Kim J."/>
            <person name="Jeong S.E."/>
            <person name="Jung H.S."/>
            <person name="Jeon C.O."/>
        </authorList>
    </citation>
    <scope>NUCLEOTIDE SEQUENCE [LARGE SCALE GENOMIC DNA]</scope>
    <source>
        <strain evidence="11 12">5J-6</strain>
    </source>
</reference>
<evidence type="ECO:0000256" key="5">
    <source>
        <dbReference type="ARBA" id="ARBA00022692"/>
    </source>
</evidence>
<feature type="transmembrane region" description="Helical" evidence="9">
    <location>
        <begin position="7"/>
        <end position="30"/>
    </location>
</feature>
<evidence type="ECO:0000256" key="7">
    <source>
        <dbReference type="ARBA" id="ARBA00023136"/>
    </source>
</evidence>
<dbReference type="EMBL" id="WTUZ01000010">
    <property type="protein sequence ID" value="MZQ81999.1"/>
    <property type="molecule type" value="Genomic_DNA"/>
</dbReference>
<evidence type="ECO:0000256" key="3">
    <source>
        <dbReference type="ARBA" id="ARBA00022475"/>
    </source>
</evidence>
<evidence type="ECO:0000256" key="1">
    <source>
        <dbReference type="ARBA" id="ARBA00004429"/>
    </source>
</evidence>
<comment type="subcellular location">
    <subcellularLocation>
        <location evidence="1">Cell inner membrane</location>
        <topology evidence="1">Multi-pass membrane protein</topology>
    </subcellularLocation>
</comment>
<dbReference type="GO" id="GO:0022857">
    <property type="term" value="F:transmembrane transporter activity"/>
    <property type="evidence" value="ECO:0007669"/>
    <property type="project" value="TreeGrafter"/>
</dbReference>